<gene>
    <name evidence="1" type="ORF">SDC9_111751</name>
</gene>
<evidence type="ECO:0008006" key="2">
    <source>
        <dbReference type="Google" id="ProtNLM"/>
    </source>
</evidence>
<dbReference type="SUPFAM" id="SSF143880">
    <property type="entry name" value="NE0471 N-terminal domain-like"/>
    <property type="match status" value="1"/>
</dbReference>
<dbReference type="AlphaFoldDB" id="A0A645BHB9"/>
<dbReference type="InterPro" id="IPR036782">
    <property type="entry name" value="NE0471-like_N"/>
</dbReference>
<comment type="caution">
    <text evidence="1">The sequence shown here is derived from an EMBL/GenBank/DDBJ whole genome shotgun (WGS) entry which is preliminary data.</text>
</comment>
<organism evidence="1">
    <name type="scientific">bioreactor metagenome</name>
    <dbReference type="NCBI Taxonomy" id="1076179"/>
    <lineage>
        <taxon>unclassified sequences</taxon>
        <taxon>metagenomes</taxon>
        <taxon>ecological metagenomes</taxon>
    </lineage>
</organism>
<sequence>MSKIIRVIPKEDYCLEIVLDNGSSLHLNLKSRLETIRFGLLADETFFRKVTTDGICVSWEGKVEISLNEAFQLAQK</sequence>
<proteinExistence type="predicted"/>
<protein>
    <recommendedName>
        <fullName evidence="2">DUF2442 domain-containing protein</fullName>
    </recommendedName>
</protein>
<accession>A0A645BHB9</accession>
<evidence type="ECO:0000313" key="1">
    <source>
        <dbReference type="EMBL" id="MPM64860.1"/>
    </source>
</evidence>
<dbReference type="EMBL" id="VSSQ01020193">
    <property type="protein sequence ID" value="MPM64860.1"/>
    <property type="molecule type" value="Genomic_DNA"/>
</dbReference>
<name>A0A645BHB9_9ZZZZ</name>
<reference evidence="1" key="1">
    <citation type="submission" date="2019-08" db="EMBL/GenBank/DDBJ databases">
        <authorList>
            <person name="Kucharzyk K."/>
            <person name="Murdoch R.W."/>
            <person name="Higgins S."/>
            <person name="Loffler F."/>
        </authorList>
    </citation>
    <scope>NUCLEOTIDE SEQUENCE</scope>
</reference>
<dbReference type="Gene3D" id="3.30.2020.10">
    <property type="entry name" value="NE0471-like N-terminal domain"/>
    <property type="match status" value="1"/>
</dbReference>